<evidence type="ECO:0000313" key="4">
    <source>
        <dbReference type="Proteomes" id="UP001201812"/>
    </source>
</evidence>
<feature type="chain" id="PRO_5041906280" evidence="2">
    <location>
        <begin position="19"/>
        <end position="225"/>
    </location>
</feature>
<accession>A0AAD4N3F9</accession>
<proteinExistence type="predicted"/>
<protein>
    <submittedName>
        <fullName evidence="3">Uncharacterized protein</fullName>
    </submittedName>
</protein>
<reference evidence="3" key="1">
    <citation type="submission" date="2022-01" db="EMBL/GenBank/DDBJ databases">
        <title>Genome Sequence Resource for Two Populations of Ditylenchus destructor, the Migratory Endoparasitic Phytonematode.</title>
        <authorList>
            <person name="Zhang H."/>
            <person name="Lin R."/>
            <person name="Xie B."/>
        </authorList>
    </citation>
    <scope>NUCLEOTIDE SEQUENCE</scope>
    <source>
        <strain evidence="3">BazhouSP</strain>
    </source>
</reference>
<organism evidence="3 4">
    <name type="scientific">Ditylenchus destructor</name>
    <dbReference type="NCBI Taxonomy" id="166010"/>
    <lineage>
        <taxon>Eukaryota</taxon>
        <taxon>Metazoa</taxon>
        <taxon>Ecdysozoa</taxon>
        <taxon>Nematoda</taxon>
        <taxon>Chromadorea</taxon>
        <taxon>Rhabditida</taxon>
        <taxon>Tylenchina</taxon>
        <taxon>Tylenchomorpha</taxon>
        <taxon>Sphaerularioidea</taxon>
        <taxon>Anguinidae</taxon>
        <taxon>Anguininae</taxon>
        <taxon>Ditylenchus</taxon>
    </lineage>
</organism>
<name>A0AAD4N3F9_9BILA</name>
<keyword evidence="4" id="KW-1185">Reference proteome</keyword>
<dbReference type="Proteomes" id="UP001201812">
    <property type="component" value="Unassembled WGS sequence"/>
</dbReference>
<evidence type="ECO:0000313" key="3">
    <source>
        <dbReference type="EMBL" id="KAI1716424.1"/>
    </source>
</evidence>
<evidence type="ECO:0000256" key="1">
    <source>
        <dbReference type="SAM" id="Phobius"/>
    </source>
</evidence>
<dbReference type="AlphaFoldDB" id="A0AAD4N3F9"/>
<keyword evidence="1" id="KW-0812">Transmembrane</keyword>
<keyword evidence="1" id="KW-0472">Membrane</keyword>
<feature type="signal peptide" evidence="2">
    <location>
        <begin position="1"/>
        <end position="18"/>
    </location>
</feature>
<sequence>MNLKLIIFSIVHICSTTAIRTANELKTWSENRLIECIFCMDYDDYQHLSIFGCDGKKAPAKCKGNACYMRQHKKLGYFLYTSGCLNLTQLQFDRIKAETSKVQPERGGKGGETQLCEVTKTINTCMCSNRASCNRVSSTEPFTEYSSSLIFGNTNFDEIAHFRFFLPNDPILTPIQQNSHGEKYYIIPKAVPTTSAASYSWLAYTRICSLFVSLMTNALLFVLMW</sequence>
<evidence type="ECO:0000256" key="2">
    <source>
        <dbReference type="SAM" id="SignalP"/>
    </source>
</evidence>
<feature type="transmembrane region" description="Helical" evidence="1">
    <location>
        <begin position="201"/>
        <end position="223"/>
    </location>
</feature>
<comment type="caution">
    <text evidence="3">The sequence shown here is derived from an EMBL/GenBank/DDBJ whole genome shotgun (WGS) entry which is preliminary data.</text>
</comment>
<keyword evidence="2" id="KW-0732">Signal</keyword>
<dbReference type="EMBL" id="JAKKPZ010000010">
    <property type="protein sequence ID" value="KAI1716424.1"/>
    <property type="molecule type" value="Genomic_DNA"/>
</dbReference>
<gene>
    <name evidence="3" type="ORF">DdX_07475</name>
</gene>
<keyword evidence="1" id="KW-1133">Transmembrane helix</keyword>